<dbReference type="EMBL" id="BSPP01000007">
    <property type="protein sequence ID" value="GLS86941.1"/>
    <property type="molecule type" value="Genomic_DNA"/>
</dbReference>
<organism evidence="2 3">
    <name type="scientific">Cypionkella aquatica</name>
    <dbReference type="NCBI Taxonomy" id="1756042"/>
    <lineage>
        <taxon>Bacteria</taxon>
        <taxon>Pseudomonadati</taxon>
        <taxon>Pseudomonadota</taxon>
        <taxon>Alphaproteobacteria</taxon>
        <taxon>Rhodobacterales</taxon>
        <taxon>Paracoccaceae</taxon>
        <taxon>Cypionkella</taxon>
    </lineage>
</organism>
<sequence>MMMVHSPKTLATLALILAASTAQAEITGGQVKLSQSGFTDDFSVAKTNISGSLELGFGERFGMQMDLGVNLLNFADETAINYVTHGTYKLSDSTALGAFIGMDSVNGGSTSIYGIEAAQNFGTGGVQGYVAHAQDGNGNGNALGVSGGMVMGNGVGIGASLDHGSFDGTSLTRYGLRGSFGLGESSKMYAELGALNTDVGSETYAKIGASYNFGSNSGLMFGDRSLFNLLPGS</sequence>
<evidence type="ECO:0000313" key="2">
    <source>
        <dbReference type="EMBL" id="GLS86941.1"/>
    </source>
</evidence>
<feature type="chain" id="PRO_5041315504" description="Porin" evidence="1">
    <location>
        <begin position="25"/>
        <end position="233"/>
    </location>
</feature>
<dbReference type="Proteomes" id="UP001157355">
    <property type="component" value="Unassembled WGS sequence"/>
</dbReference>
<accession>A0AA37U1K9</accession>
<reference evidence="2 3" key="1">
    <citation type="journal article" date="2014" name="Int. J. Syst. Evol. Microbiol.">
        <title>Complete genome sequence of Corynebacterium casei LMG S-19264T (=DSM 44701T), isolated from a smear-ripened cheese.</title>
        <authorList>
            <consortium name="US DOE Joint Genome Institute (JGI-PGF)"/>
            <person name="Walter F."/>
            <person name="Albersmeier A."/>
            <person name="Kalinowski J."/>
            <person name="Ruckert C."/>
        </authorList>
    </citation>
    <scope>NUCLEOTIDE SEQUENCE [LARGE SCALE GENOMIC DNA]</scope>
    <source>
        <strain evidence="2 3">NBRC 111766</strain>
    </source>
</reference>
<comment type="caution">
    <text evidence="2">The sequence shown here is derived from an EMBL/GenBank/DDBJ whole genome shotgun (WGS) entry which is preliminary data.</text>
</comment>
<keyword evidence="1" id="KW-0732">Signal</keyword>
<proteinExistence type="predicted"/>
<evidence type="ECO:0000313" key="3">
    <source>
        <dbReference type="Proteomes" id="UP001157355"/>
    </source>
</evidence>
<evidence type="ECO:0008006" key="4">
    <source>
        <dbReference type="Google" id="ProtNLM"/>
    </source>
</evidence>
<evidence type="ECO:0000256" key="1">
    <source>
        <dbReference type="SAM" id="SignalP"/>
    </source>
</evidence>
<protein>
    <recommendedName>
        <fullName evidence="4">Porin</fullName>
    </recommendedName>
</protein>
<feature type="signal peptide" evidence="1">
    <location>
        <begin position="1"/>
        <end position="24"/>
    </location>
</feature>
<gene>
    <name evidence="2" type="ORF">GCM10010873_19150</name>
</gene>
<name>A0AA37U1K9_9RHOB</name>
<dbReference type="AlphaFoldDB" id="A0AA37U1K9"/>
<keyword evidence="3" id="KW-1185">Reference proteome</keyword>